<comment type="caution">
    <text evidence="2">The sequence shown here is derived from an EMBL/GenBank/DDBJ whole genome shotgun (WGS) entry which is preliminary data.</text>
</comment>
<dbReference type="RefSeq" id="WP_173085040.1">
    <property type="nucleotide sequence ID" value="NZ_BAABJB010000040.1"/>
</dbReference>
<feature type="chain" id="PRO_5039708909" description="Lipoprotein" evidence="1">
    <location>
        <begin position="19"/>
        <end position="178"/>
    </location>
</feature>
<proteinExistence type="predicted"/>
<dbReference type="PROSITE" id="PS51257">
    <property type="entry name" value="PROKAR_LIPOPROTEIN"/>
    <property type="match status" value="1"/>
</dbReference>
<sequence length="178" mass="18515">MSRATILAAGLLLAGAMAGCSSCTQDDLAVPTAQSRSATANPTASVSSGSDPVQFARCMREHGITWFADPAGTGTDVQASPPSNVDEDKLEAARQACQKYAGAGLLAPTLDPAVQERLLRYSKCVRENGFPDFPDMPTDGTGISLSKLGIDPKSPAFQAAQDKCRNLLPDRNGTKAGT</sequence>
<evidence type="ECO:0000256" key="1">
    <source>
        <dbReference type="SAM" id="SignalP"/>
    </source>
</evidence>
<dbReference type="EMBL" id="BLPG01000002">
    <property type="protein sequence ID" value="GFJ95723.1"/>
    <property type="molecule type" value="Genomic_DNA"/>
</dbReference>
<organism evidence="2 3">
    <name type="scientific">Phytohabitans rumicis</name>
    <dbReference type="NCBI Taxonomy" id="1076125"/>
    <lineage>
        <taxon>Bacteria</taxon>
        <taxon>Bacillati</taxon>
        <taxon>Actinomycetota</taxon>
        <taxon>Actinomycetes</taxon>
        <taxon>Micromonosporales</taxon>
        <taxon>Micromonosporaceae</taxon>
    </lineage>
</organism>
<protein>
    <recommendedName>
        <fullName evidence="4">Lipoprotein</fullName>
    </recommendedName>
</protein>
<name>A0A6V8LES5_9ACTN</name>
<evidence type="ECO:0000313" key="2">
    <source>
        <dbReference type="EMBL" id="GFJ95723.1"/>
    </source>
</evidence>
<accession>A0A6V8LES5</accession>
<evidence type="ECO:0000313" key="3">
    <source>
        <dbReference type="Proteomes" id="UP000482960"/>
    </source>
</evidence>
<dbReference type="AlphaFoldDB" id="A0A6V8LES5"/>
<reference evidence="2 3" key="1">
    <citation type="submission" date="2020-03" db="EMBL/GenBank/DDBJ databases">
        <title>Whole genome shotgun sequence of Phytohabitans rumicis NBRC 108638.</title>
        <authorList>
            <person name="Komaki H."/>
            <person name="Tamura T."/>
        </authorList>
    </citation>
    <scope>NUCLEOTIDE SEQUENCE [LARGE SCALE GENOMIC DNA]</scope>
    <source>
        <strain evidence="2 3">NBRC 108638</strain>
    </source>
</reference>
<reference evidence="2 3" key="2">
    <citation type="submission" date="2020-03" db="EMBL/GenBank/DDBJ databases">
        <authorList>
            <person name="Ichikawa N."/>
            <person name="Kimura A."/>
            <person name="Kitahashi Y."/>
            <person name="Uohara A."/>
        </authorList>
    </citation>
    <scope>NUCLEOTIDE SEQUENCE [LARGE SCALE GENOMIC DNA]</scope>
    <source>
        <strain evidence="2 3">NBRC 108638</strain>
    </source>
</reference>
<gene>
    <name evidence="2" type="ORF">Prum_093650</name>
</gene>
<feature type="signal peptide" evidence="1">
    <location>
        <begin position="1"/>
        <end position="18"/>
    </location>
</feature>
<keyword evidence="1" id="KW-0732">Signal</keyword>
<dbReference type="Proteomes" id="UP000482960">
    <property type="component" value="Unassembled WGS sequence"/>
</dbReference>
<evidence type="ECO:0008006" key="4">
    <source>
        <dbReference type="Google" id="ProtNLM"/>
    </source>
</evidence>
<keyword evidence="3" id="KW-1185">Reference proteome</keyword>